<dbReference type="EMBL" id="CP042467">
    <property type="protein sequence ID" value="QED27967.1"/>
    <property type="molecule type" value="Genomic_DNA"/>
</dbReference>
<dbReference type="KEGG" id="bbae:FRD01_12110"/>
<reference evidence="1 2" key="1">
    <citation type="submission" date="2019-08" db="EMBL/GenBank/DDBJ databases">
        <authorList>
            <person name="Liang Q."/>
        </authorList>
    </citation>
    <scope>NUCLEOTIDE SEQUENCE [LARGE SCALE GENOMIC DNA]</scope>
    <source>
        <strain evidence="1 2">V1718</strain>
    </source>
</reference>
<accession>A0A5B8XS10</accession>
<dbReference type="AlphaFoldDB" id="A0A5B8XS10"/>
<protein>
    <submittedName>
        <fullName evidence="1">Uncharacterized protein</fullName>
    </submittedName>
</protein>
<sequence length="240" mass="26757">MFSLIQKFFEAIFGIFRRPGDSRIMPPIPLALSHESFEIRVETSHVVKTSANSWHMVAAAKNIGQGAWQDLMLEAEFLDGETSLSVEREELQRGQAPLLQGDTLPIDIRMPCPEGATKVRATLKGDSGPADPPQTKPVLTHERVRISERQHEVRWFGDGQNGFAHLTLEVENTGRALGLLKLRVSSTRKDGSVIDERTALPTYQGAPALLKGERRLVHVITRVPKEYGTYTVVVEEIEHS</sequence>
<keyword evidence="2" id="KW-1185">Reference proteome</keyword>
<organism evidence="1 2">
    <name type="scientific">Microvenator marinus</name>
    <dbReference type="NCBI Taxonomy" id="2600177"/>
    <lineage>
        <taxon>Bacteria</taxon>
        <taxon>Deltaproteobacteria</taxon>
        <taxon>Bradymonadales</taxon>
        <taxon>Microvenatoraceae</taxon>
        <taxon>Microvenator</taxon>
    </lineage>
</organism>
<evidence type="ECO:0000313" key="2">
    <source>
        <dbReference type="Proteomes" id="UP000321595"/>
    </source>
</evidence>
<dbReference type="RefSeq" id="WP_146959978.1">
    <property type="nucleotide sequence ID" value="NZ_CP042467.1"/>
</dbReference>
<evidence type="ECO:0000313" key="1">
    <source>
        <dbReference type="EMBL" id="QED27967.1"/>
    </source>
</evidence>
<gene>
    <name evidence="1" type="ORF">FRD01_12110</name>
</gene>
<dbReference type="Proteomes" id="UP000321595">
    <property type="component" value="Chromosome"/>
</dbReference>
<proteinExistence type="predicted"/>
<name>A0A5B8XS10_9DELT</name>